<comment type="caution">
    <text evidence="2">The sequence shown here is derived from an EMBL/GenBank/DDBJ whole genome shotgun (WGS) entry which is preliminary data.</text>
</comment>
<sequence length="42" mass="4944">MFKKDLFLVGLMGVVFNLVFWLGLIAGILWLLKYFKVFAMFN</sequence>
<gene>
    <name evidence="2" type="ORF">CNEO2_1970002</name>
</gene>
<dbReference type="RefSeq" id="WP_317049061.1">
    <property type="nucleotide sequence ID" value="NZ_CAMRXC010000073.1"/>
</dbReference>
<accession>A0AAD1YBZ4</accession>
<evidence type="ECO:0000313" key="2">
    <source>
        <dbReference type="EMBL" id="CAI3552938.1"/>
    </source>
</evidence>
<keyword evidence="1" id="KW-0472">Membrane</keyword>
<dbReference type="Proteomes" id="UP001189143">
    <property type="component" value="Unassembled WGS sequence"/>
</dbReference>
<feature type="transmembrane region" description="Helical" evidence="1">
    <location>
        <begin position="6"/>
        <end position="32"/>
    </location>
</feature>
<reference evidence="2" key="1">
    <citation type="submission" date="2022-10" db="EMBL/GenBank/DDBJ databases">
        <authorList>
            <person name="Aires J."/>
            <person name="Mesa V."/>
        </authorList>
    </citation>
    <scope>NUCLEOTIDE SEQUENCE</scope>
    <source>
        <strain evidence="2">Clostridium neonatale JD116</strain>
    </source>
</reference>
<dbReference type="AlphaFoldDB" id="A0AAD1YBZ4"/>
<keyword evidence="1" id="KW-0812">Transmembrane</keyword>
<name>A0AAD1YBZ4_9CLOT</name>
<proteinExistence type="predicted"/>
<dbReference type="EMBL" id="CAMTCP010000107">
    <property type="protein sequence ID" value="CAI3552938.1"/>
    <property type="molecule type" value="Genomic_DNA"/>
</dbReference>
<evidence type="ECO:0000256" key="1">
    <source>
        <dbReference type="SAM" id="Phobius"/>
    </source>
</evidence>
<keyword evidence="1" id="KW-1133">Transmembrane helix</keyword>
<organism evidence="2 3">
    <name type="scientific">Clostridium neonatale</name>
    <dbReference type="NCBI Taxonomy" id="137838"/>
    <lineage>
        <taxon>Bacteria</taxon>
        <taxon>Bacillati</taxon>
        <taxon>Bacillota</taxon>
        <taxon>Clostridia</taxon>
        <taxon>Eubacteriales</taxon>
        <taxon>Clostridiaceae</taxon>
        <taxon>Clostridium</taxon>
    </lineage>
</organism>
<evidence type="ECO:0000313" key="3">
    <source>
        <dbReference type="Proteomes" id="UP001189143"/>
    </source>
</evidence>
<protein>
    <submittedName>
        <fullName evidence="2">Uncharacterized protein</fullName>
    </submittedName>
</protein>